<name>A0A915K2Y8_ROMCU</name>
<proteinExistence type="predicted"/>
<evidence type="ECO:0000313" key="1">
    <source>
        <dbReference type="Proteomes" id="UP000887565"/>
    </source>
</evidence>
<evidence type="ECO:0000313" key="2">
    <source>
        <dbReference type="WBParaSite" id="nRc.2.0.1.t33160-RA"/>
    </source>
</evidence>
<organism evidence="1 2">
    <name type="scientific">Romanomermis culicivorax</name>
    <name type="common">Nematode worm</name>
    <dbReference type="NCBI Taxonomy" id="13658"/>
    <lineage>
        <taxon>Eukaryota</taxon>
        <taxon>Metazoa</taxon>
        <taxon>Ecdysozoa</taxon>
        <taxon>Nematoda</taxon>
        <taxon>Enoplea</taxon>
        <taxon>Dorylaimia</taxon>
        <taxon>Mermithida</taxon>
        <taxon>Mermithoidea</taxon>
        <taxon>Mermithidae</taxon>
        <taxon>Romanomermis</taxon>
    </lineage>
</organism>
<dbReference type="Proteomes" id="UP000887565">
    <property type="component" value="Unplaced"/>
</dbReference>
<sequence>MLPSTPFRRRKVTRR</sequence>
<keyword evidence="1" id="KW-1185">Reference proteome</keyword>
<dbReference type="WBParaSite" id="nRc.2.0.1.t33160-RA">
    <property type="protein sequence ID" value="nRc.2.0.1.t33160-RA"/>
    <property type="gene ID" value="nRc.2.0.1.g33160"/>
</dbReference>
<accession>A0A915K2Y8</accession>
<reference evidence="2" key="1">
    <citation type="submission" date="2022-11" db="UniProtKB">
        <authorList>
            <consortium name="WormBaseParasite"/>
        </authorList>
    </citation>
    <scope>IDENTIFICATION</scope>
</reference>
<protein>
    <submittedName>
        <fullName evidence="2">Uncharacterized protein</fullName>
    </submittedName>
</protein>